<dbReference type="Pfam" id="PF00746">
    <property type="entry name" value="Gram_pos_anchor"/>
    <property type="match status" value="1"/>
</dbReference>
<dbReference type="AlphaFoldDB" id="A0A6A8MDQ0"/>
<evidence type="ECO:0000313" key="9">
    <source>
        <dbReference type="Proteomes" id="UP000438120"/>
    </source>
</evidence>
<dbReference type="NCBIfam" id="TIGR01167">
    <property type="entry name" value="LPXTG_anchor"/>
    <property type="match status" value="1"/>
</dbReference>
<protein>
    <submittedName>
        <fullName evidence="8">LPXTG cell wall anchor domain-containing protein</fullName>
    </submittedName>
</protein>
<gene>
    <name evidence="8" type="ORF">FYJ62_04325</name>
</gene>
<feature type="domain" description="Gram-positive cocci surface proteins LPxTG" evidence="7">
    <location>
        <begin position="36"/>
        <end position="71"/>
    </location>
</feature>
<reference evidence="8 9" key="1">
    <citation type="submission" date="2019-08" db="EMBL/GenBank/DDBJ databases">
        <title>In-depth cultivation of the pig gut microbiome towards novel bacterial diversity and tailored functional studies.</title>
        <authorList>
            <person name="Wylensek D."/>
            <person name="Hitch T.C.A."/>
            <person name="Clavel T."/>
        </authorList>
    </citation>
    <scope>NUCLEOTIDE SEQUENCE [LARGE SCALE GENOMIC DNA]</scope>
    <source>
        <strain evidence="8 9">Bifido-178-WT-2B</strain>
    </source>
</reference>
<feature type="region of interest" description="Disordered" evidence="5">
    <location>
        <begin position="1"/>
        <end position="26"/>
    </location>
</feature>
<evidence type="ECO:0000256" key="3">
    <source>
        <dbReference type="ARBA" id="ARBA00022729"/>
    </source>
</evidence>
<comment type="caution">
    <text evidence="8">The sequence shown here is derived from an EMBL/GenBank/DDBJ whole genome shotgun (WGS) entry which is preliminary data.</text>
</comment>
<dbReference type="PROSITE" id="PS50847">
    <property type="entry name" value="GRAM_POS_ANCHORING"/>
    <property type="match status" value="1"/>
</dbReference>
<evidence type="ECO:0000256" key="6">
    <source>
        <dbReference type="SAM" id="Phobius"/>
    </source>
</evidence>
<accession>A0A6A8MDQ0</accession>
<keyword evidence="1" id="KW-0134">Cell wall</keyword>
<keyword evidence="9" id="KW-1185">Reference proteome</keyword>
<sequence>MTPGTPTLKGAGLTNAAGNGIGSANSVKTTAGEAKLPQTGAKESPAAVAAGLIALGMSAALGLASLRKKRH</sequence>
<evidence type="ECO:0000256" key="2">
    <source>
        <dbReference type="ARBA" id="ARBA00022525"/>
    </source>
</evidence>
<name>A0A6A8MDQ0_9LACO</name>
<dbReference type="InterPro" id="IPR019931">
    <property type="entry name" value="LPXTG_anchor"/>
</dbReference>
<proteinExistence type="predicted"/>
<evidence type="ECO:0000259" key="7">
    <source>
        <dbReference type="PROSITE" id="PS50847"/>
    </source>
</evidence>
<evidence type="ECO:0000256" key="4">
    <source>
        <dbReference type="ARBA" id="ARBA00023088"/>
    </source>
</evidence>
<dbReference type="Proteomes" id="UP000438120">
    <property type="component" value="Unassembled WGS sequence"/>
</dbReference>
<keyword evidence="3" id="KW-0732">Signal</keyword>
<evidence type="ECO:0000256" key="1">
    <source>
        <dbReference type="ARBA" id="ARBA00022512"/>
    </source>
</evidence>
<keyword evidence="6" id="KW-0472">Membrane</keyword>
<keyword evidence="2" id="KW-0964">Secreted</keyword>
<organism evidence="8 9">
    <name type="scientific">Lactobacillus porci</name>
    <dbReference type="NCBI Taxonomy" id="2012477"/>
    <lineage>
        <taxon>Bacteria</taxon>
        <taxon>Bacillati</taxon>
        <taxon>Bacillota</taxon>
        <taxon>Bacilli</taxon>
        <taxon>Lactobacillales</taxon>
        <taxon>Lactobacillaceae</taxon>
        <taxon>Lactobacillus</taxon>
    </lineage>
</organism>
<dbReference type="EMBL" id="VUMX01000008">
    <property type="protein sequence ID" value="MST86880.1"/>
    <property type="molecule type" value="Genomic_DNA"/>
</dbReference>
<keyword evidence="6" id="KW-0812">Transmembrane</keyword>
<feature type="transmembrane region" description="Helical" evidence="6">
    <location>
        <begin position="46"/>
        <end position="66"/>
    </location>
</feature>
<evidence type="ECO:0000313" key="8">
    <source>
        <dbReference type="EMBL" id="MST86880.1"/>
    </source>
</evidence>
<keyword evidence="4" id="KW-0572">Peptidoglycan-anchor</keyword>
<keyword evidence="6" id="KW-1133">Transmembrane helix</keyword>
<evidence type="ECO:0000256" key="5">
    <source>
        <dbReference type="SAM" id="MobiDB-lite"/>
    </source>
</evidence>